<dbReference type="EMBL" id="BLAL01000162">
    <property type="protein sequence ID" value="GES86995.1"/>
    <property type="molecule type" value="Genomic_DNA"/>
</dbReference>
<evidence type="ECO:0000256" key="1">
    <source>
        <dbReference type="ARBA" id="ARBA00022801"/>
    </source>
</evidence>
<reference evidence="10" key="2">
    <citation type="submission" date="2019-10" db="EMBL/GenBank/DDBJ databases">
        <title>Conservation and host-specific expression of non-tandemly repeated heterogenous ribosome RNA gene in arbuscular mycorrhizal fungi.</title>
        <authorList>
            <person name="Maeda T."/>
            <person name="Kobayashi Y."/>
            <person name="Nakagawa T."/>
            <person name="Ezawa T."/>
            <person name="Yamaguchi K."/>
            <person name="Bino T."/>
            <person name="Nishimoto Y."/>
            <person name="Shigenobu S."/>
            <person name="Kawaguchi M."/>
        </authorList>
    </citation>
    <scope>NUCLEOTIDE SEQUENCE</scope>
    <source>
        <strain evidence="10">HR1</strain>
    </source>
</reference>
<dbReference type="PANTHER" id="PTHR19288:SF46">
    <property type="entry name" value="HALOACID DEHALOGENASE-LIKE HYDROLASE DOMAIN-CONTAINING PROTEIN 2"/>
    <property type="match status" value="1"/>
</dbReference>
<keyword evidence="1 5" id="KW-0378">Hydrolase</keyword>
<dbReference type="InterPro" id="IPR006357">
    <property type="entry name" value="HAD-SF_hydro_IIA"/>
</dbReference>
<comment type="caution">
    <text evidence="9">The sequence shown here is derived from an EMBL/GenBank/DDBJ whole genome shotgun (WGS) entry which is preliminary data.</text>
</comment>
<evidence type="ECO:0000313" key="11">
    <source>
        <dbReference type="Proteomes" id="UP000247702"/>
    </source>
</evidence>
<keyword evidence="8" id="KW-0479">Metal-binding</keyword>
<evidence type="ECO:0000313" key="10">
    <source>
        <dbReference type="EMBL" id="GES86995.1"/>
    </source>
</evidence>
<evidence type="ECO:0000256" key="7">
    <source>
        <dbReference type="PIRSR" id="PIRSR000915-2"/>
    </source>
</evidence>
<evidence type="ECO:0000256" key="8">
    <source>
        <dbReference type="PIRSR" id="PIRSR000915-3"/>
    </source>
</evidence>
<feature type="binding site" evidence="8">
    <location>
        <position position="28"/>
    </location>
    <ligand>
        <name>Mg(2+)</name>
        <dbReference type="ChEBI" id="CHEBI:18420"/>
    </ligand>
</feature>
<sequence>MSKPVKLSNTSDYDAFLDKYDTFLIDCDGVIWLENTVIPNLREALSILRKKGKKLLFVSNNSAKSRRGYKKKFEKLNIEIYDGEIFGSAYASAYYLKNIVKFPSDKKVYVVGDVGITEELESEGIRYAGAAEDVKFDTSDWTLSSVKHDPEVGAVLCGFDININYLKYAKAYTYLHSNPECLFLLTNDDSTFPANGSIFPGGGAIAAPLITALGRNPDAVLGKPNKSMFDCIAQKLSLNPKRTCMIGDRLNTDILFGINGNLGTLLVLTGVTKEKDILAEDARIIPDYYISSFGDITALNTL</sequence>
<dbReference type="GO" id="GO:0046872">
    <property type="term" value="F:metal ion binding"/>
    <property type="evidence" value="ECO:0007669"/>
    <property type="project" value="UniProtKB-KW"/>
</dbReference>
<evidence type="ECO:0000313" key="9">
    <source>
        <dbReference type="EMBL" id="GBC02331.1"/>
    </source>
</evidence>
<dbReference type="NCBIfam" id="TIGR01452">
    <property type="entry name" value="PGP_euk"/>
    <property type="match status" value="1"/>
</dbReference>
<dbReference type="OrthoDB" id="413953at2759"/>
<proteinExistence type="predicted"/>
<keyword evidence="11" id="KW-1185">Reference proteome</keyword>
<dbReference type="SUPFAM" id="SSF56784">
    <property type="entry name" value="HAD-like"/>
    <property type="match status" value="1"/>
</dbReference>
<dbReference type="PANTHER" id="PTHR19288">
    <property type="entry name" value="4-NITROPHENYLPHOSPHATASE-RELATED"/>
    <property type="match status" value="1"/>
</dbReference>
<dbReference type="GO" id="GO:0008967">
    <property type="term" value="F:phosphoglycolate phosphatase activity"/>
    <property type="evidence" value="ECO:0007669"/>
    <property type="project" value="TreeGrafter"/>
</dbReference>
<feature type="binding site" evidence="7">
    <location>
        <begin position="59"/>
        <end position="61"/>
    </location>
    <ligand>
        <name>substrate</name>
    </ligand>
</feature>
<dbReference type="PIRSF" id="PIRSF000915">
    <property type="entry name" value="PGP-type_phosphatase"/>
    <property type="match status" value="1"/>
</dbReference>
<evidence type="ECO:0000256" key="6">
    <source>
        <dbReference type="PIRSR" id="PIRSR000915-1"/>
    </source>
</evidence>
<keyword evidence="8" id="KW-0460">Magnesium</keyword>
<dbReference type="Gene3D" id="3.40.50.1000">
    <property type="entry name" value="HAD superfamily/HAD-like"/>
    <property type="match status" value="2"/>
</dbReference>
<dbReference type="STRING" id="94130.A0A2Z6RJP0"/>
<dbReference type="Pfam" id="PF13242">
    <property type="entry name" value="Hydrolase_like"/>
    <property type="match status" value="1"/>
</dbReference>
<comment type="catalytic activity">
    <reaction evidence="2 5">
        <text>4-nitrophenyl phosphate + H2O = 4-nitrophenol + phosphate + H(+)</text>
        <dbReference type="Rhea" id="RHEA:21664"/>
        <dbReference type="ChEBI" id="CHEBI:15377"/>
        <dbReference type="ChEBI" id="CHEBI:15378"/>
        <dbReference type="ChEBI" id="CHEBI:43474"/>
        <dbReference type="ChEBI" id="CHEBI:57917"/>
        <dbReference type="ChEBI" id="CHEBI:61146"/>
        <dbReference type="EC" id="3.1.3.41"/>
    </reaction>
</comment>
<comment type="cofactor">
    <cofactor evidence="8">
        <name>Mg(2+)</name>
        <dbReference type="ChEBI" id="CHEBI:18420"/>
    </cofactor>
    <text evidence="8">Divalent metal ions. Mg(2+) is the most effective.</text>
</comment>
<protein>
    <recommendedName>
        <fullName evidence="4 5">4-nitrophenylphosphatase</fullName>
        <shortName evidence="5">PNPPase</shortName>
        <ecNumber evidence="3 5">3.1.3.41</ecNumber>
    </recommendedName>
</protein>
<name>A0A2Z6RJP0_9GLOM</name>
<evidence type="ECO:0000256" key="4">
    <source>
        <dbReference type="ARBA" id="ARBA00069197"/>
    </source>
</evidence>
<dbReference type="GO" id="GO:0005737">
    <property type="term" value="C:cytoplasm"/>
    <property type="evidence" value="ECO:0007669"/>
    <property type="project" value="TreeGrafter"/>
</dbReference>
<gene>
    <name evidence="10" type="ORF">RCL2_001401900</name>
    <name evidence="9" type="ORF">RclHR1_04570018</name>
</gene>
<dbReference type="EC" id="3.1.3.41" evidence="3 5"/>
<reference evidence="9 11" key="1">
    <citation type="submission" date="2017-11" db="EMBL/GenBank/DDBJ databases">
        <title>The genome of Rhizophagus clarus HR1 reveals common genetic basis of auxotrophy among arbuscular mycorrhizal fungi.</title>
        <authorList>
            <person name="Kobayashi Y."/>
        </authorList>
    </citation>
    <scope>NUCLEOTIDE SEQUENCE [LARGE SCALE GENOMIC DNA]</scope>
    <source>
        <strain evidence="9 11">HR1</strain>
    </source>
</reference>
<dbReference type="GO" id="GO:0004035">
    <property type="term" value="F:alkaline phosphatase activity"/>
    <property type="evidence" value="ECO:0007669"/>
    <property type="project" value="TreeGrafter"/>
</dbReference>
<dbReference type="InterPro" id="IPR023214">
    <property type="entry name" value="HAD_sf"/>
</dbReference>
<dbReference type="NCBIfam" id="TIGR01460">
    <property type="entry name" value="HAD-SF-IIA"/>
    <property type="match status" value="1"/>
</dbReference>
<evidence type="ECO:0000256" key="5">
    <source>
        <dbReference type="PIRNR" id="PIRNR000915"/>
    </source>
</evidence>
<dbReference type="Proteomes" id="UP000247702">
    <property type="component" value="Unassembled WGS sequence"/>
</dbReference>
<feature type="binding site" evidence="8">
    <location>
        <position position="248"/>
    </location>
    <ligand>
        <name>Mg(2+)</name>
        <dbReference type="ChEBI" id="CHEBI:18420"/>
    </ligand>
</feature>
<feature type="active site" description="Proton donor" evidence="6">
    <location>
        <position position="28"/>
    </location>
</feature>
<dbReference type="FunFam" id="3.40.50.1000:FF:000039">
    <property type="entry name" value="Phosphoglycolate phosphatase"/>
    <property type="match status" value="1"/>
</dbReference>
<evidence type="ECO:0000256" key="3">
    <source>
        <dbReference type="ARBA" id="ARBA00066659"/>
    </source>
</evidence>
<organism evidence="9 11">
    <name type="scientific">Rhizophagus clarus</name>
    <dbReference type="NCBI Taxonomy" id="94130"/>
    <lineage>
        <taxon>Eukaryota</taxon>
        <taxon>Fungi</taxon>
        <taxon>Fungi incertae sedis</taxon>
        <taxon>Mucoromycota</taxon>
        <taxon>Glomeromycotina</taxon>
        <taxon>Glomeromycetes</taxon>
        <taxon>Glomerales</taxon>
        <taxon>Glomeraceae</taxon>
        <taxon>Rhizophagus</taxon>
    </lineage>
</organism>
<feature type="binding site" evidence="8">
    <location>
        <position position="26"/>
    </location>
    <ligand>
        <name>Mg(2+)</name>
        <dbReference type="ChEBI" id="CHEBI:18420"/>
    </ligand>
</feature>
<dbReference type="Proteomes" id="UP000615446">
    <property type="component" value="Unassembled WGS sequence"/>
</dbReference>
<dbReference type="Pfam" id="PF13344">
    <property type="entry name" value="Hydrolase_6"/>
    <property type="match status" value="1"/>
</dbReference>
<dbReference type="AlphaFoldDB" id="A0A2Z6RJP0"/>
<feature type="active site" description="Nucleophile" evidence="6">
    <location>
        <position position="26"/>
    </location>
</feature>
<dbReference type="EMBL" id="BEXD01003823">
    <property type="protein sequence ID" value="GBC02331.1"/>
    <property type="molecule type" value="Genomic_DNA"/>
</dbReference>
<dbReference type="InterPro" id="IPR036412">
    <property type="entry name" value="HAD-like_sf"/>
</dbReference>
<feature type="binding site" evidence="7">
    <location>
        <position position="223"/>
    </location>
    <ligand>
        <name>substrate</name>
    </ligand>
</feature>
<accession>A0A2Z6RJP0</accession>
<dbReference type="InterPro" id="IPR006349">
    <property type="entry name" value="PGP_euk"/>
</dbReference>
<evidence type="ECO:0000256" key="2">
    <source>
        <dbReference type="ARBA" id="ARBA00050247"/>
    </source>
</evidence>